<reference evidence="3" key="1">
    <citation type="submission" date="2015-06" db="EMBL/GenBank/DDBJ databases">
        <authorList>
            <person name="Hoefler B.C."/>
            <person name="Straight P.D."/>
        </authorList>
    </citation>
    <scope>NUCLEOTIDE SEQUENCE</scope>
</reference>
<dbReference type="EMBL" id="GDHF01018616">
    <property type="protein sequence ID" value="JAI33698.1"/>
    <property type="molecule type" value="Transcribed_RNA"/>
</dbReference>
<feature type="chain" id="PRO_5005521726" description="DUF243 domain-containing protein" evidence="2">
    <location>
        <begin position="24"/>
        <end position="355"/>
    </location>
</feature>
<proteinExistence type="predicted"/>
<dbReference type="AlphaFoldDB" id="A0A0K8V4E7"/>
<feature type="region of interest" description="Disordered" evidence="1">
    <location>
        <begin position="103"/>
        <end position="122"/>
    </location>
</feature>
<accession>A0A0K8V4E7</accession>
<evidence type="ECO:0000313" key="3">
    <source>
        <dbReference type="EMBL" id="JAI33698.1"/>
    </source>
</evidence>
<dbReference type="OrthoDB" id="8069767at2759"/>
<evidence type="ECO:0000256" key="2">
    <source>
        <dbReference type="SAM" id="SignalP"/>
    </source>
</evidence>
<feature type="signal peptide" evidence="2">
    <location>
        <begin position="1"/>
        <end position="23"/>
    </location>
</feature>
<organism evidence="3">
    <name type="scientific">Bactrocera latifrons</name>
    <name type="common">Malaysian fruit fly</name>
    <name type="synonym">Chaetodacus latifrons</name>
    <dbReference type="NCBI Taxonomy" id="174628"/>
    <lineage>
        <taxon>Eukaryota</taxon>
        <taxon>Metazoa</taxon>
        <taxon>Ecdysozoa</taxon>
        <taxon>Arthropoda</taxon>
        <taxon>Hexapoda</taxon>
        <taxon>Insecta</taxon>
        <taxon>Pterygota</taxon>
        <taxon>Neoptera</taxon>
        <taxon>Endopterygota</taxon>
        <taxon>Diptera</taxon>
        <taxon>Brachycera</taxon>
        <taxon>Muscomorpha</taxon>
        <taxon>Tephritoidea</taxon>
        <taxon>Tephritidae</taxon>
        <taxon>Bactrocera</taxon>
        <taxon>Bactrocera</taxon>
    </lineage>
</organism>
<sequence length="355" mass="35011">MSKFGLMLLLLGTTMVLWQQAEAKPLFLLSKNFFTLRTRAPSTGSGYSYSPSSLASGGLAQLPVGIISSKLGLISSLLSTFGGGSGGGGGGFGLGFKSNVAATTRRPKKTSKSTTEPNTVFTPETSTKAYTTTSTTTTAAPEEPVSTTTVATIDVNPTVIAQRPAAIEPTDVSESVAGSNVNSGFEVIYDNTNNGDQSGGLALTNAEGTSNAFSTDGASGVNTASSSGSNGGYEVIYSNSGTEGSKASAGAGSSAGSSGGSSGGFGFSGAVGGSSGFGISGAVGGANAFGISGGVGSSSAAGSANLSAGGLTNSGLTSARPSINGYNYNKPEDTSVNEIFGGNLSNTYVPVYRYR</sequence>
<name>A0A0K8V4E7_BACLA</name>
<keyword evidence="2" id="KW-0732">Signal</keyword>
<evidence type="ECO:0000256" key="1">
    <source>
        <dbReference type="SAM" id="MobiDB-lite"/>
    </source>
</evidence>
<protein>
    <recommendedName>
        <fullName evidence="4">DUF243 domain-containing protein</fullName>
    </recommendedName>
</protein>
<gene>
    <name evidence="3" type="ORF">c0_g1_i2</name>
</gene>
<evidence type="ECO:0008006" key="4">
    <source>
        <dbReference type="Google" id="ProtNLM"/>
    </source>
</evidence>